<gene>
    <name evidence="3" type="ORF">Uis4E_2156</name>
</gene>
<organism evidence="3 4">
    <name type="scientific">Bifidobacterium parmae</name>
    <dbReference type="NCBI Taxonomy" id="361854"/>
    <lineage>
        <taxon>Bacteria</taxon>
        <taxon>Bacillati</taxon>
        <taxon>Actinomycetota</taxon>
        <taxon>Actinomycetes</taxon>
        <taxon>Bifidobacteriales</taxon>
        <taxon>Bifidobacteriaceae</taxon>
        <taxon>Bifidobacterium</taxon>
    </lineage>
</organism>
<dbReference type="Pfam" id="PF08862">
    <property type="entry name" value="DUF1829"/>
    <property type="match status" value="1"/>
</dbReference>
<dbReference type="EMBL" id="NMWT01000035">
    <property type="protein sequence ID" value="PLS26038.1"/>
    <property type="molecule type" value="Genomic_DNA"/>
</dbReference>
<dbReference type="AlphaFoldDB" id="A0A2N5IVR9"/>
<dbReference type="OrthoDB" id="1321863at2"/>
<dbReference type="Pfam" id="PF08861">
    <property type="entry name" value="DUF1828"/>
    <property type="match status" value="1"/>
</dbReference>
<sequence length="256" mass="28898">MTVIDAETLIEEYGEWLSRESSSRMLGDWQEITLPFLDRSNDDLCFYAKTIGGSIRFTDDGYTLEAFRQNGITLTEARRGRVERIARKYGARIESDGSITLSSDEGRADALNRYVQALNGIGAVMEASQRRVSEYFAEDVATELTECGVYYTENVQVRGISGYDVNFDFLFQRSPNHPTRFCQAPNRLDKATMQSIMFGWNDTMRDPQRQDSKLIVIGDDRNGDLGDGAVQAFRNYGVSVIAYSELRERAPIELAA</sequence>
<dbReference type="InterPro" id="IPR014961">
    <property type="entry name" value="DUF1829"/>
</dbReference>
<keyword evidence="4" id="KW-1185">Reference proteome</keyword>
<evidence type="ECO:0000259" key="1">
    <source>
        <dbReference type="Pfam" id="PF08861"/>
    </source>
</evidence>
<feature type="domain" description="DUF1828" evidence="1">
    <location>
        <begin position="35"/>
        <end position="118"/>
    </location>
</feature>
<evidence type="ECO:0000313" key="4">
    <source>
        <dbReference type="Proteomes" id="UP000235034"/>
    </source>
</evidence>
<dbReference type="InterPro" id="IPR014960">
    <property type="entry name" value="DUF1828"/>
</dbReference>
<comment type="caution">
    <text evidence="3">The sequence shown here is derived from an EMBL/GenBank/DDBJ whole genome shotgun (WGS) entry which is preliminary data.</text>
</comment>
<feature type="domain" description="DUF1829" evidence="2">
    <location>
        <begin position="159"/>
        <end position="245"/>
    </location>
</feature>
<evidence type="ECO:0000313" key="3">
    <source>
        <dbReference type="EMBL" id="PLS26038.1"/>
    </source>
</evidence>
<reference evidence="3 4" key="1">
    <citation type="submission" date="2017-07" db="EMBL/GenBank/DDBJ databases">
        <title>Bifidobacterium novel species.</title>
        <authorList>
            <person name="Lugli G.A."/>
            <person name="Milani C."/>
            <person name="Duranti S."/>
            <person name="Mangifesta M."/>
        </authorList>
    </citation>
    <scope>NUCLEOTIDE SEQUENCE [LARGE SCALE GENOMIC DNA]</scope>
    <source>
        <strain evidence="3 4">77</strain>
    </source>
</reference>
<dbReference type="RefSeq" id="WP_101623216.1">
    <property type="nucleotide sequence ID" value="NZ_NMWT01000035.1"/>
</dbReference>
<name>A0A2N5IVR9_9BIFI</name>
<dbReference type="Proteomes" id="UP000235034">
    <property type="component" value="Unassembled WGS sequence"/>
</dbReference>
<accession>A0A2N5IVR9</accession>
<evidence type="ECO:0000259" key="2">
    <source>
        <dbReference type="Pfam" id="PF08862"/>
    </source>
</evidence>
<proteinExistence type="predicted"/>
<evidence type="ECO:0008006" key="5">
    <source>
        <dbReference type="Google" id="ProtNLM"/>
    </source>
</evidence>
<protein>
    <recommendedName>
        <fullName evidence="5">DUF1828 domain-containing protein</fullName>
    </recommendedName>
</protein>